<dbReference type="InterPro" id="IPR002716">
    <property type="entry name" value="PIN_dom"/>
</dbReference>
<dbReference type="Gene3D" id="3.40.50.1010">
    <property type="entry name" value="5'-nuclease"/>
    <property type="match status" value="1"/>
</dbReference>
<dbReference type="EMBL" id="CP002042">
    <property type="protein sequence ID" value="ADH62221.1"/>
    <property type="molecule type" value="Genomic_DNA"/>
</dbReference>
<dbReference type="RefSeq" id="WP_013156828.1">
    <property type="nucleotide sequence ID" value="NC_014212.1"/>
</dbReference>
<dbReference type="STRING" id="526227.Mesil_0279"/>
<dbReference type="eggNOG" id="COG2402">
    <property type="taxonomic scope" value="Bacteria"/>
</dbReference>
<gene>
    <name evidence="2" type="ordered locus">Mesil_0279</name>
</gene>
<evidence type="ECO:0000259" key="1">
    <source>
        <dbReference type="Pfam" id="PF01850"/>
    </source>
</evidence>
<dbReference type="AlphaFoldDB" id="D7BHI3"/>
<dbReference type="OrthoDB" id="461349at2"/>
<sequence>MIRVLLDTEVLYAHAVPSDQLHRRAQEEQEVLWGQGYAGMVLYPTLLETQRRILQRTYPQFAQAWFEAVLEELNPINPDAQAYRDAAKLLRNYPDQKITLHDAALAIVSRDLAIPAWTFDHHLELMGAQIWPN</sequence>
<dbReference type="Proteomes" id="UP000001916">
    <property type="component" value="Chromosome"/>
</dbReference>
<dbReference type="KEGG" id="msv:Mesil_0279"/>
<proteinExistence type="predicted"/>
<dbReference type="Pfam" id="PF01850">
    <property type="entry name" value="PIN"/>
    <property type="match status" value="1"/>
</dbReference>
<evidence type="ECO:0000313" key="3">
    <source>
        <dbReference type="Proteomes" id="UP000001916"/>
    </source>
</evidence>
<protein>
    <recommendedName>
        <fullName evidence="1">PIN domain-containing protein</fullName>
    </recommendedName>
</protein>
<evidence type="ECO:0000313" key="2">
    <source>
        <dbReference type="EMBL" id="ADH62221.1"/>
    </source>
</evidence>
<accession>D7BHI3</accession>
<keyword evidence="3" id="KW-1185">Reference proteome</keyword>
<dbReference type="InterPro" id="IPR029060">
    <property type="entry name" value="PIN-like_dom_sf"/>
</dbReference>
<name>D7BHI3_ALLS1</name>
<organism evidence="2 3">
    <name type="scientific">Allomeiothermus silvanus (strain ATCC 700542 / DSM 9946 / NBRC 106475 / NCIMB 13440 / VI-R2)</name>
    <name type="common">Thermus silvanus</name>
    <dbReference type="NCBI Taxonomy" id="526227"/>
    <lineage>
        <taxon>Bacteria</taxon>
        <taxon>Thermotogati</taxon>
        <taxon>Deinococcota</taxon>
        <taxon>Deinococci</taxon>
        <taxon>Thermales</taxon>
        <taxon>Thermaceae</taxon>
        <taxon>Allomeiothermus</taxon>
    </lineage>
</organism>
<reference evidence="2 3" key="1">
    <citation type="journal article" date="2010" name="Stand. Genomic Sci.">
        <title>Complete genome sequence of Meiothermus silvanus type strain (VI-R2).</title>
        <authorList>
            <person name="Sikorski J."/>
            <person name="Tindall B.J."/>
            <person name="Lowry S."/>
            <person name="Lucas S."/>
            <person name="Nolan M."/>
            <person name="Copeland A."/>
            <person name="Glavina Del Rio T."/>
            <person name="Tice H."/>
            <person name="Cheng J.F."/>
            <person name="Han C."/>
            <person name="Pitluck S."/>
            <person name="Liolios K."/>
            <person name="Ivanova N."/>
            <person name="Mavromatis K."/>
            <person name="Mikhailova N."/>
            <person name="Pati A."/>
            <person name="Goodwin L."/>
            <person name="Chen A."/>
            <person name="Palaniappan K."/>
            <person name="Land M."/>
            <person name="Hauser L."/>
            <person name="Chang Y.J."/>
            <person name="Jeffries C.D."/>
            <person name="Rohde M."/>
            <person name="Goker M."/>
            <person name="Woyke T."/>
            <person name="Bristow J."/>
            <person name="Eisen J.A."/>
            <person name="Markowitz V."/>
            <person name="Hugenholtz P."/>
            <person name="Kyrpides N.C."/>
            <person name="Klenk H.P."/>
            <person name="Lapidus A."/>
        </authorList>
    </citation>
    <scope>NUCLEOTIDE SEQUENCE [LARGE SCALE GENOMIC DNA]</scope>
    <source>
        <strain evidence="3">ATCC 700542 / DSM 9946 / VI-R2</strain>
    </source>
</reference>
<dbReference type="SUPFAM" id="SSF88723">
    <property type="entry name" value="PIN domain-like"/>
    <property type="match status" value="1"/>
</dbReference>
<feature type="domain" description="PIN" evidence="1">
    <location>
        <begin position="4"/>
        <end position="124"/>
    </location>
</feature>
<dbReference type="HOGENOM" id="CLU_157332_0_0_0"/>